<accession>A0A3R7WPI9</accession>
<dbReference type="InterPro" id="IPR036397">
    <property type="entry name" value="RNaseH_sf"/>
</dbReference>
<evidence type="ECO:0000256" key="8">
    <source>
        <dbReference type="ARBA" id="ARBA00023055"/>
    </source>
</evidence>
<dbReference type="InterPro" id="IPR007241">
    <property type="entry name" value="Autophagy-rel_prot_9"/>
</dbReference>
<proteinExistence type="inferred from homology"/>
<evidence type="ECO:0000256" key="7">
    <source>
        <dbReference type="ARBA" id="ARBA00023006"/>
    </source>
</evidence>
<dbReference type="GO" id="GO:0005776">
    <property type="term" value="C:autophagosome"/>
    <property type="evidence" value="ECO:0007669"/>
    <property type="project" value="TreeGrafter"/>
</dbReference>
<dbReference type="SUPFAM" id="SSF53098">
    <property type="entry name" value="Ribonuclease H-like"/>
    <property type="match status" value="1"/>
</dbReference>
<evidence type="ECO:0000256" key="1">
    <source>
        <dbReference type="ARBA" id="ARBA00004511"/>
    </source>
</evidence>
<evidence type="ECO:0000256" key="10">
    <source>
        <dbReference type="RuleBase" id="RU364027"/>
    </source>
</evidence>
<keyword evidence="4 10" id="KW-0813">Transport</keyword>
<comment type="function">
    <text evidence="10">Phospholipid scramblase involved in autophagy. Cycles between the preautophagosomal structure/phagophore assembly site (PAS) and the cytoplasmic vesicle pool and supplies membrane for the growing autophagosome. Lipid scramblase activity plays a key role in preautophagosomal structure/phagophore assembly by distributing the phospholipids that arrive through ATG2 from the cytoplasmic to the luminal leaflet of the bilayer, thereby driving autophagosomal membrane expansion.</text>
</comment>
<dbReference type="GO" id="GO:0008408">
    <property type="term" value="F:3'-5' exonuclease activity"/>
    <property type="evidence" value="ECO:0007669"/>
    <property type="project" value="InterPro"/>
</dbReference>
<keyword evidence="5" id="KW-0812">Transmembrane</keyword>
<evidence type="ECO:0000256" key="4">
    <source>
        <dbReference type="ARBA" id="ARBA00022448"/>
    </source>
</evidence>
<keyword evidence="13" id="KW-1185">Reference proteome</keyword>
<dbReference type="GO" id="GO:0034727">
    <property type="term" value="P:piecemeal microautophagy of the nucleus"/>
    <property type="evidence" value="ECO:0007669"/>
    <property type="project" value="TreeGrafter"/>
</dbReference>
<name>A0A3R7WPI9_APHAT</name>
<dbReference type="GO" id="GO:0006869">
    <property type="term" value="P:lipid transport"/>
    <property type="evidence" value="ECO:0007669"/>
    <property type="project" value="UniProtKB-KW"/>
</dbReference>
<reference evidence="12" key="1">
    <citation type="submission" date="2018-07" db="EMBL/GenBank/DDBJ databases">
        <title>Annotation of Aphanomyces astaci genome assembly.</title>
        <authorList>
            <person name="Studholme D.J."/>
        </authorList>
    </citation>
    <scope>NUCLEOTIDE SEQUENCE [LARGE SCALE GENOMIC DNA]</scope>
    <source>
        <strain evidence="12">Pc</strain>
    </source>
</reference>
<dbReference type="GO" id="GO:0006139">
    <property type="term" value="P:nucleobase-containing compound metabolic process"/>
    <property type="evidence" value="ECO:0007669"/>
    <property type="project" value="InterPro"/>
</dbReference>
<comment type="subcellular location">
    <subcellularLocation>
        <location evidence="1 10">Preautophagosomal structure membrane</location>
        <topology evidence="1 10">Multi-pass membrane protein</topology>
    </subcellularLocation>
</comment>
<keyword evidence="8 10" id="KW-0445">Lipid transport</keyword>
<gene>
    <name evidence="12" type="ORF">B5M09_002028</name>
</gene>
<dbReference type="InterPro" id="IPR012337">
    <property type="entry name" value="RNaseH-like_sf"/>
</dbReference>
<dbReference type="GO" id="GO:0000422">
    <property type="term" value="P:autophagy of mitochondrion"/>
    <property type="evidence" value="ECO:0007669"/>
    <property type="project" value="TreeGrafter"/>
</dbReference>
<evidence type="ECO:0000256" key="2">
    <source>
        <dbReference type="ARBA" id="ARBA00006185"/>
    </source>
</evidence>
<dbReference type="Gene3D" id="3.30.420.10">
    <property type="entry name" value="Ribonuclease H-like superfamily/Ribonuclease H"/>
    <property type="match status" value="1"/>
</dbReference>
<organism evidence="12 13">
    <name type="scientific">Aphanomyces astaci</name>
    <name type="common">Crayfish plague agent</name>
    <dbReference type="NCBI Taxonomy" id="112090"/>
    <lineage>
        <taxon>Eukaryota</taxon>
        <taxon>Sar</taxon>
        <taxon>Stramenopiles</taxon>
        <taxon>Oomycota</taxon>
        <taxon>Saprolegniomycetes</taxon>
        <taxon>Saprolegniales</taxon>
        <taxon>Verrucalvaceae</taxon>
        <taxon>Aphanomyces</taxon>
    </lineage>
</organism>
<dbReference type="PANTHER" id="PTHR13038:SF10">
    <property type="entry name" value="AUTOPHAGY-RELATED PROTEIN 9"/>
    <property type="match status" value="1"/>
</dbReference>
<dbReference type="GO" id="GO:0034497">
    <property type="term" value="P:protein localization to phagophore assembly site"/>
    <property type="evidence" value="ECO:0007669"/>
    <property type="project" value="TreeGrafter"/>
</dbReference>
<comment type="caution">
    <text evidence="12">The sequence shown here is derived from an EMBL/GenBank/DDBJ whole genome shotgun (WGS) entry which is preliminary data.</text>
</comment>
<dbReference type="VEuPathDB" id="FungiDB:H257_12730"/>
<keyword evidence="9" id="KW-0472">Membrane</keyword>
<protein>
    <recommendedName>
        <fullName evidence="3 10">Autophagy-related protein 9</fullName>
    </recommendedName>
</protein>
<evidence type="ECO:0000256" key="5">
    <source>
        <dbReference type="ARBA" id="ARBA00022692"/>
    </source>
</evidence>
<evidence type="ECO:0000313" key="13">
    <source>
        <dbReference type="Proteomes" id="UP000284702"/>
    </source>
</evidence>
<dbReference type="GO" id="GO:0034045">
    <property type="term" value="C:phagophore assembly site membrane"/>
    <property type="evidence" value="ECO:0007669"/>
    <property type="project" value="UniProtKB-SubCell"/>
</dbReference>
<evidence type="ECO:0000259" key="11">
    <source>
        <dbReference type="Pfam" id="PF01612"/>
    </source>
</evidence>
<evidence type="ECO:0000256" key="6">
    <source>
        <dbReference type="ARBA" id="ARBA00022989"/>
    </source>
</evidence>
<dbReference type="EMBL" id="MZMZ02000124">
    <property type="protein sequence ID" value="RQM31284.1"/>
    <property type="molecule type" value="Genomic_DNA"/>
</dbReference>
<comment type="similarity">
    <text evidence="2 10">Belongs to the ATG9 family.</text>
</comment>
<evidence type="ECO:0000256" key="9">
    <source>
        <dbReference type="ARBA" id="ARBA00023136"/>
    </source>
</evidence>
<dbReference type="Pfam" id="PF01612">
    <property type="entry name" value="DNA_pol_A_exo1"/>
    <property type="match status" value="1"/>
</dbReference>
<keyword evidence="7 10" id="KW-0072">Autophagy</keyword>
<keyword evidence="6" id="KW-1133">Transmembrane helix</keyword>
<dbReference type="PANTHER" id="PTHR13038">
    <property type="entry name" value="APG9 AUTOPHAGY 9"/>
    <property type="match status" value="1"/>
</dbReference>
<evidence type="ECO:0000313" key="12">
    <source>
        <dbReference type="EMBL" id="RQM31284.1"/>
    </source>
</evidence>
<evidence type="ECO:0000256" key="3">
    <source>
        <dbReference type="ARBA" id="ARBA00018074"/>
    </source>
</evidence>
<dbReference type="GO" id="GO:0061709">
    <property type="term" value="P:reticulophagy"/>
    <property type="evidence" value="ECO:0007669"/>
    <property type="project" value="TreeGrafter"/>
</dbReference>
<feature type="domain" description="3'-5' exonuclease" evidence="11">
    <location>
        <begin position="52"/>
        <end position="151"/>
    </location>
</feature>
<sequence>MRPVTMVQDKQSAKRVLDILESLGPGHMHACDTEVANIDVKKVGPVGNGNVTCLSIYSGPDVDFGNGPYVWVDNLDSADGTLEYFRGFLESKTHKKVWHNYSFDRHVLFNPSTRINVQGLGGDTMHMARLWNTARFQKGGYSLEALSADLMERRKKPMKELFGVPKLKKVWSVLQHKLQDTTWHLETSADGVVSRYTIHTFATRDALLALFPYKTVLFLEECVCVMLTPFVLSVSLPSNADEIVDFIQAHSVTVPGVGTVCRFAEFDFKAYGGQAKMESSFLNFKRHHPSWHGPIEGEDLVHNVSRFRDNELERSLRMGDSLIGPEMYMTRTMLGDSMFHSTTGGGLMSQSHQLLQSQAIHMALGGGGPHSSEYYWLQKV</sequence>
<dbReference type="InterPro" id="IPR002562">
    <property type="entry name" value="3'-5'_exonuclease_dom"/>
</dbReference>
<dbReference type="AlphaFoldDB" id="A0A3R7WPI9"/>
<dbReference type="Pfam" id="PF04109">
    <property type="entry name" value="ATG9"/>
    <property type="match status" value="1"/>
</dbReference>
<dbReference type="Proteomes" id="UP000284702">
    <property type="component" value="Unassembled WGS sequence"/>
</dbReference>
<dbReference type="GO" id="GO:0003676">
    <property type="term" value="F:nucleic acid binding"/>
    <property type="evidence" value="ECO:0007669"/>
    <property type="project" value="InterPro"/>
</dbReference>